<dbReference type="PANTHER" id="PTHR42978">
    <property type="entry name" value="QUORUM-QUENCHING LACTONASE YTNP-RELATED-RELATED"/>
    <property type="match status" value="1"/>
</dbReference>
<sequence>MDFISRQIGDFQVTALSDGNMSASLDLLSGITTTDAGEIQRSAGVAEPGNLHIYGYLIRGRGRTILVDSGTGGANNVGGLFRDNLQAFGVEPQAVDTLLLTHAHPDHIGGLLDEAGAAVYPNARLYIHPLEIAFWQNDERLAQANERAQRNFIRARQTLAVYGERVSLLDDKPIIEGIQPVHLPGHTPGHTGFRIDTPQASLLIWGDIVHFPYIQTAHPDVSIAFDIDPEQAKSSRKRILAQAAQEKLLVAGMHFGGSGFAQVIPEGPGYRIVYMKA</sequence>
<gene>
    <name evidence="6" type="ORF">GY169_02700</name>
</gene>
<dbReference type="InterPro" id="IPR051013">
    <property type="entry name" value="MBL_superfamily_lactonases"/>
</dbReference>
<dbReference type="RefSeq" id="WP_167574934.1">
    <property type="nucleotide sequence ID" value="NZ_CP050321.1"/>
</dbReference>
<dbReference type="Proteomes" id="UP000503580">
    <property type="component" value="Chromosome"/>
</dbReference>
<dbReference type="InterPro" id="IPR001279">
    <property type="entry name" value="Metallo-B-lactamas"/>
</dbReference>
<reference evidence="6 7" key="1">
    <citation type="submission" date="2020-02" db="EMBL/GenBank/DDBJ databases">
        <title>Whole genome PO2S7.</title>
        <authorList>
            <person name="Singha K.M."/>
        </authorList>
    </citation>
    <scope>NUCLEOTIDE SEQUENCE [LARGE SCALE GENOMIC DNA]</scope>
    <source>
        <strain evidence="6 7">PO2S7</strain>
    </source>
</reference>
<proteinExistence type="inferred from homology"/>
<dbReference type="SUPFAM" id="SSF56281">
    <property type="entry name" value="Metallo-hydrolase/oxidoreductase"/>
    <property type="match status" value="1"/>
</dbReference>
<dbReference type="GO" id="GO:0016787">
    <property type="term" value="F:hydrolase activity"/>
    <property type="evidence" value="ECO:0007669"/>
    <property type="project" value="UniProtKB-KW"/>
</dbReference>
<dbReference type="KEGG" id="kgn:GY169_02700"/>
<dbReference type="CDD" id="cd07720">
    <property type="entry name" value="OPHC2-like_MBL-fold"/>
    <property type="match status" value="1"/>
</dbReference>
<comment type="similarity">
    <text evidence="1">Belongs to the metallo-beta-lactamase superfamily.</text>
</comment>
<protein>
    <submittedName>
        <fullName evidence="6">MBL fold metallo-hydrolase</fullName>
    </submittedName>
</protein>
<dbReference type="SMART" id="SM00849">
    <property type="entry name" value="Lactamase_B"/>
    <property type="match status" value="1"/>
</dbReference>
<keyword evidence="3 6" id="KW-0378">Hydrolase</keyword>
<dbReference type="EMBL" id="CP050321">
    <property type="protein sequence ID" value="QIR25770.1"/>
    <property type="molecule type" value="Genomic_DNA"/>
</dbReference>
<evidence type="ECO:0000313" key="6">
    <source>
        <dbReference type="EMBL" id="QIR25770.1"/>
    </source>
</evidence>
<evidence type="ECO:0000256" key="1">
    <source>
        <dbReference type="ARBA" id="ARBA00007749"/>
    </source>
</evidence>
<evidence type="ECO:0000256" key="2">
    <source>
        <dbReference type="ARBA" id="ARBA00022723"/>
    </source>
</evidence>
<evidence type="ECO:0000259" key="5">
    <source>
        <dbReference type="SMART" id="SM00849"/>
    </source>
</evidence>
<evidence type="ECO:0000313" key="7">
    <source>
        <dbReference type="Proteomes" id="UP000503580"/>
    </source>
</evidence>
<evidence type="ECO:0000256" key="4">
    <source>
        <dbReference type="ARBA" id="ARBA00022833"/>
    </source>
</evidence>
<keyword evidence="4" id="KW-0862">Zinc</keyword>
<dbReference type="Gene3D" id="3.60.15.10">
    <property type="entry name" value="Ribonuclease Z/Hydroxyacylglutathione hydrolase-like"/>
    <property type="match status" value="1"/>
</dbReference>
<organism evidence="6 7">
    <name type="scientific">Kluyvera genomosp. 3</name>
    <dbReference type="NCBI Taxonomy" id="2774055"/>
    <lineage>
        <taxon>Bacteria</taxon>
        <taxon>Pseudomonadati</taxon>
        <taxon>Pseudomonadota</taxon>
        <taxon>Gammaproteobacteria</taxon>
        <taxon>Enterobacterales</taxon>
        <taxon>Enterobacteriaceae</taxon>
        <taxon>Kluyvera</taxon>
    </lineage>
</organism>
<dbReference type="AlphaFoldDB" id="A0A6G9RFS9"/>
<feature type="domain" description="Metallo-beta-lactamase" evidence="5">
    <location>
        <begin position="52"/>
        <end position="254"/>
    </location>
</feature>
<dbReference type="Pfam" id="PF00753">
    <property type="entry name" value="Lactamase_B"/>
    <property type="match status" value="1"/>
</dbReference>
<dbReference type="PANTHER" id="PTHR42978:SF6">
    <property type="entry name" value="QUORUM-QUENCHING LACTONASE YTNP-RELATED"/>
    <property type="match status" value="1"/>
</dbReference>
<evidence type="ECO:0000256" key="3">
    <source>
        <dbReference type="ARBA" id="ARBA00022801"/>
    </source>
</evidence>
<keyword evidence="2" id="KW-0479">Metal-binding</keyword>
<name>A0A6G9RFS9_9ENTR</name>
<keyword evidence="7" id="KW-1185">Reference proteome</keyword>
<dbReference type="InterPro" id="IPR036866">
    <property type="entry name" value="RibonucZ/Hydroxyglut_hydro"/>
</dbReference>
<accession>A0A6G9RFS9</accession>
<dbReference type="GO" id="GO:0046872">
    <property type="term" value="F:metal ion binding"/>
    <property type="evidence" value="ECO:0007669"/>
    <property type="project" value="UniProtKB-KW"/>
</dbReference>